<gene>
    <name evidence="24" type="ORF">GBG18_05210</name>
    <name evidence="23" type="ORF">GBG19_12155</name>
</gene>
<evidence type="ECO:0000256" key="11">
    <source>
        <dbReference type="ARBA" id="ARBA00022989"/>
    </source>
</evidence>
<keyword evidence="8" id="KW-0547">Nucleotide-binding</keyword>
<dbReference type="InterPro" id="IPR005467">
    <property type="entry name" value="His_kinase_dom"/>
</dbReference>
<dbReference type="PROSITE" id="PS50894">
    <property type="entry name" value="HPT"/>
    <property type="match status" value="1"/>
</dbReference>
<evidence type="ECO:0000256" key="16">
    <source>
        <dbReference type="PROSITE-ProRule" id="PRU00110"/>
    </source>
</evidence>
<dbReference type="GO" id="GO:0000155">
    <property type="term" value="F:phosphorelay sensor kinase activity"/>
    <property type="evidence" value="ECO:0007669"/>
    <property type="project" value="InterPro"/>
</dbReference>
<feature type="modified residue" description="Phosphohistidine" evidence="16">
    <location>
        <position position="836"/>
    </location>
</feature>
<keyword evidence="25" id="KW-1185">Reference proteome</keyword>
<dbReference type="InterPro" id="IPR003594">
    <property type="entry name" value="HATPase_dom"/>
</dbReference>
<evidence type="ECO:0000256" key="9">
    <source>
        <dbReference type="ARBA" id="ARBA00022777"/>
    </source>
</evidence>
<evidence type="ECO:0000256" key="5">
    <source>
        <dbReference type="ARBA" id="ARBA00022553"/>
    </source>
</evidence>
<dbReference type="Gene3D" id="3.30.565.10">
    <property type="entry name" value="Histidine kinase-like ATPase, C-terminal domain"/>
    <property type="match status" value="1"/>
</dbReference>
<feature type="coiled-coil region" evidence="18">
    <location>
        <begin position="251"/>
        <end position="278"/>
    </location>
</feature>
<feature type="modified residue" description="4-aspartylphosphate" evidence="17">
    <location>
        <position position="693"/>
    </location>
</feature>
<proteinExistence type="predicted"/>
<keyword evidence="6" id="KW-0808">Transferase</keyword>
<dbReference type="InterPro" id="IPR004358">
    <property type="entry name" value="Sig_transdc_His_kin-like_C"/>
</dbReference>
<evidence type="ECO:0000313" key="23">
    <source>
        <dbReference type="EMBL" id="KAB7886475.1"/>
    </source>
</evidence>
<evidence type="ECO:0000256" key="18">
    <source>
        <dbReference type="SAM" id="Coils"/>
    </source>
</evidence>
<keyword evidence="13 19" id="KW-0472">Membrane</keyword>
<feature type="transmembrane region" description="Helical" evidence="19">
    <location>
        <begin position="6"/>
        <end position="28"/>
    </location>
</feature>
<dbReference type="PROSITE" id="PS50109">
    <property type="entry name" value="HIS_KIN"/>
    <property type="match status" value="1"/>
</dbReference>
<feature type="domain" description="Response regulatory" evidence="21">
    <location>
        <begin position="644"/>
        <end position="762"/>
    </location>
</feature>
<keyword evidence="4" id="KW-1003">Cell membrane</keyword>
<feature type="transmembrane region" description="Helical" evidence="19">
    <location>
        <begin position="230"/>
        <end position="248"/>
    </location>
</feature>
<dbReference type="PANTHER" id="PTHR45339:SF1">
    <property type="entry name" value="HYBRID SIGNAL TRANSDUCTION HISTIDINE KINASE J"/>
    <property type="match status" value="1"/>
</dbReference>
<dbReference type="Pfam" id="PF00072">
    <property type="entry name" value="Response_reg"/>
    <property type="match status" value="1"/>
</dbReference>
<dbReference type="Gene3D" id="1.10.287.130">
    <property type="match status" value="1"/>
</dbReference>
<evidence type="ECO:0000256" key="2">
    <source>
        <dbReference type="ARBA" id="ARBA00004651"/>
    </source>
</evidence>
<dbReference type="Pfam" id="PF00512">
    <property type="entry name" value="HisKA"/>
    <property type="match status" value="1"/>
</dbReference>
<evidence type="ECO:0000256" key="7">
    <source>
        <dbReference type="ARBA" id="ARBA00022692"/>
    </source>
</evidence>
<name>A0A6L4WRS4_9BACT</name>
<evidence type="ECO:0000259" key="20">
    <source>
        <dbReference type="PROSITE" id="PS50109"/>
    </source>
</evidence>
<dbReference type="FunFam" id="1.10.287.130:FF:000002">
    <property type="entry name" value="Two-component osmosensing histidine kinase"/>
    <property type="match status" value="1"/>
</dbReference>
<dbReference type="EMBL" id="WFKK01000041">
    <property type="protein sequence ID" value="KAB7886475.1"/>
    <property type="molecule type" value="Genomic_DNA"/>
</dbReference>
<dbReference type="InterPro" id="IPR036641">
    <property type="entry name" value="HPT_dom_sf"/>
</dbReference>
<comment type="catalytic activity">
    <reaction evidence="1">
        <text>ATP + protein L-histidine = ADP + protein N-phospho-L-histidine.</text>
        <dbReference type="EC" id="2.7.13.3"/>
    </reaction>
</comment>
<evidence type="ECO:0000256" key="8">
    <source>
        <dbReference type="ARBA" id="ARBA00022741"/>
    </source>
</evidence>
<dbReference type="InterPro" id="IPR001789">
    <property type="entry name" value="Sig_transdc_resp-reg_receiver"/>
</dbReference>
<evidence type="ECO:0000256" key="19">
    <source>
        <dbReference type="SAM" id="Phobius"/>
    </source>
</evidence>
<dbReference type="InterPro" id="IPR011006">
    <property type="entry name" value="CheY-like_superfamily"/>
</dbReference>
<comment type="subunit">
    <text evidence="14">At low DSF concentrations, interacts with RpfF.</text>
</comment>
<evidence type="ECO:0000256" key="15">
    <source>
        <dbReference type="ARBA" id="ARBA00068150"/>
    </source>
</evidence>
<keyword evidence="9" id="KW-0418">Kinase</keyword>
<dbReference type="GO" id="GO:0005524">
    <property type="term" value="F:ATP binding"/>
    <property type="evidence" value="ECO:0007669"/>
    <property type="project" value="UniProtKB-KW"/>
</dbReference>
<dbReference type="PRINTS" id="PR00344">
    <property type="entry name" value="BCTRLSENSOR"/>
</dbReference>
<evidence type="ECO:0000313" key="26">
    <source>
        <dbReference type="Proteomes" id="UP000472839"/>
    </source>
</evidence>
<dbReference type="CDD" id="cd00082">
    <property type="entry name" value="HisKA"/>
    <property type="match status" value="1"/>
</dbReference>
<evidence type="ECO:0000313" key="24">
    <source>
        <dbReference type="EMBL" id="KAB7891835.1"/>
    </source>
</evidence>
<dbReference type="SUPFAM" id="SSF55874">
    <property type="entry name" value="ATPase domain of HSP90 chaperone/DNA topoisomerase II/histidine kinase"/>
    <property type="match status" value="1"/>
</dbReference>
<comment type="caution">
    <text evidence="23">The sequence shown here is derived from an EMBL/GenBank/DDBJ whole genome shotgun (WGS) entry which is preliminary data.</text>
</comment>
<evidence type="ECO:0000256" key="17">
    <source>
        <dbReference type="PROSITE-ProRule" id="PRU00169"/>
    </source>
</evidence>
<keyword evidence="5 17" id="KW-0597">Phosphoprotein</keyword>
<evidence type="ECO:0000256" key="14">
    <source>
        <dbReference type="ARBA" id="ARBA00064003"/>
    </source>
</evidence>
<dbReference type="PROSITE" id="PS50110">
    <property type="entry name" value="RESPONSE_REGULATORY"/>
    <property type="match status" value="1"/>
</dbReference>
<dbReference type="FunFam" id="3.30.565.10:FF:000010">
    <property type="entry name" value="Sensor histidine kinase RcsC"/>
    <property type="match status" value="1"/>
</dbReference>
<dbReference type="PANTHER" id="PTHR45339">
    <property type="entry name" value="HYBRID SIGNAL TRANSDUCTION HISTIDINE KINASE J"/>
    <property type="match status" value="1"/>
</dbReference>
<dbReference type="SMART" id="SM00388">
    <property type="entry name" value="HisKA"/>
    <property type="match status" value="1"/>
</dbReference>
<dbReference type="InterPro" id="IPR008207">
    <property type="entry name" value="Sig_transdc_His_kin_Hpt_dom"/>
</dbReference>
<sequence>MLKNNTIYQGLTALIITFFLGYVGIIIIHNVFSDIVKTLDYNVKNEYSRYKIGEYVLKEIASIETNYYKMGLITKIRAIKPIQEKINDEIEDIKNAIRVLEVGGTLNNHIKLNLLEAEIVTDRVYFNVDNSIKHYTFESIDLLPKLDELTLKLSKMEDIMKIKLAYTSNKNIEISEDEIFKVKLFFKQLPTLFIRMKENASRLLHDSKKNIDLLEKNITEEKVYYRKLEYLFTFFVMTIVLLLGIFVIKQILNKSKELEEITKKAKLSEQEALKANQSKSQFLANMSHEIRTPLNAIIGFSNILAKSELEKKDKEKANIISKSATALLNIINDILDISKVESGKFEISKTEFNLRDFLEQIVHLYSITTKEKNIRFVYLFDSKIPNFITSDETKLKQVLSNILSNAIKFTPKDGKVLFEVKLIKLEDDIAKIEFSVKDEGIGISLDDQKKIFEPFSQADGSISRKFGGTGLGLAISLSIVKMLGSEIKLESQIDEGSRFYFDLDLQVSKENLEEKKLKYHFALCNIINDKENIRNHLKDVLKEFGVIHDNDEDIEKSEYIDLIFCFGDPQFFEKLSRRKKRFNCPVVYVGNMEKIDNNNIMKPLMDYYLDVPIYGSKVFNILAEAKSIEKTKEKENQEYIFNAKVLVAEDNTNNQLLIELILKDLGLDVCIVENGKLAYEKYKEEKFDLVFLDINMPIMDGLESLKLIREYEKINKNYTPIIALTANSIKGDKQKYLKAGMDFYLSKPIVNEELVKILSTYLEKKVIKETKVISNDIVEYAITDINIELVAKKIGMSENIAIKIIDKFKSNIVKDMKDFENIIKNEDKNEISQKAHYLKNSCLNVALDNACKILEELEAVEISNLSVIQIEEKFENLKTLLFSNK</sequence>
<keyword evidence="7 19" id="KW-0812">Transmembrane</keyword>
<dbReference type="Proteomes" id="UP000472839">
    <property type="component" value="Unassembled WGS sequence"/>
</dbReference>
<dbReference type="SUPFAM" id="SSF47226">
    <property type="entry name" value="Histidine-containing phosphotransfer domain, HPT domain"/>
    <property type="match status" value="1"/>
</dbReference>
<evidence type="ECO:0000259" key="21">
    <source>
        <dbReference type="PROSITE" id="PS50110"/>
    </source>
</evidence>
<dbReference type="SMART" id="SM00387">
    <property type="entry name" value="HATPase_c"/>
    <property type="match status" value="1"/>
</dbReference>
<comment type="subcellular location">
    <subcellularLocation>
        <location evidence="2">Cell membrane</location>
        <topology evidence="2">Multi-pass membrane protein</topology>
    </subcellularLocation>
</comment>
<dbReference type="EMBL" id="WFKJ01000011">
    <property type="protein sequence ID" value="KAB7891835.1"/>
    <property type="molecule type" value="Genomic_DNA"/>
</dbReference>
<reference evidence="25 26" key="1">
    <citation type="submission" date="2019-10" db="EMBL/GenBank/DDBJ databases">
        <title>Poseidonibacter ostreae sp. nov., isolated from the gut of the Ostrea denselamellosa.</title>
        <authorList>
            <person name="Choi A."/>
        </authorList>
    </citation>
    <scope>NUCLEOTIDE SEQUENCE [LARGE SCALE GENOMIC DNA]</scope>
    <source>
        <strain evidence="23 26">SJOD-M-33</strain>
        <strain evidence="24 25">SJOD-M-5</strain>
    </source>
</reference>
<keyword evidence="11 19" id="KW-1133">Transmembrane helix</keyword>
<dbReference type="RefSeq" id="WP_152189037.1">
    <property type="nucleotide sequence ID" value="NZ_WFKJ01000011.1"/>
</dbReference>
<dbReference type="CDD" id="cd17546">
    <property type="entry name" value="REC_hyHK_CKI1_RcsC-like"/>
    <property type="match status" value="1"/>
</dbReference>
<evidence type="ECO:0000256" key="3">
    <source>
        <dbReference type="ARBA" id="ARBA00012438"/>
    </source>
</evidence>
<feature type="domain" description="Histidine kinase" evidence="20">
    <location>
        <begin position="285"/>
        <end position="507"/>
    </location>
</feature>
<dbReference type="InterPro" id="IPR003661">
    <property type="entry name" value="HisK_dim/P_dom"/>
</dbReference>
<dbReference type="Gene3D" id="3.40.50.2300">
    <property type="match status" value="1"/>
</dbReference>
<dbReference type="SUPFAM" id="SSF52172">
    <property type="entry name" value="CheY-like"/>
    <property type="match status" value="1"/>
</dbReference>
<evidence type="ECO:0000256" key="6">
    <source>
        <dbReference type="ARBA" id="ARBA00022679"/>
    </source>
</evidence>
<dbReference type="CDD" id="cd16922">
    <property type="entry name" value="HATPase_EvgS-ArcB-TorS-like"/>
    <property type="match status" value="1"/>
</dbReference>
<accession>A0A6L4WRS4</accession>
<dbReference type="InterPro" id="IPR036097">
    <property type="entry name" value="HisK_dim/P_sf"/>
</dbReference>
<dbReference type="Gene3D" id="1.20.120.160">
    <property type="entry name" value="HPT domain"/>
    <property type="match status" value="1"/>
</dbReference>
<evidence type="ECO:0000256" key="1">
    <source>
        <dbReference type="ARBA" id="ARBA00000085"/>
    </source>
</evidence>
<dbReference type="EC" id="2.7.13.3" evidence="3"/>
<evidence type="ECO:0000259" key="22">
    <source>
        <dbReference type="PROSITE" id="PS50894"/>
    </source>
</evidence>
<protein>
    <recommendedName>
        <fullName evidence="15">Sensory/regulatory protein RpfC</fullName>
        <ecNumber evidence="3">2.7.13.3</ecNumber>
    </recommendedName>
</protein>
<evidence type="ECO:0000313" key="25">
    <source>
        <dbReference type="Proteomes" id="UP000461010"/>
    </source>
</evidence>
<organism evidence="23 26">
    <name type="scientific">Poseidonibacter ostreae</name>
    <dbReference type="NCBI Taxonomy" id="2654171"/>
    <lineage>
        <taxon>Bacteria</taxon>
        <taxon>Pseudomonadati</taxon>
        <taxon>Campylobacterota</taxon>
        <taxon>Epsilonproteobacteria</taxon>
        <taxon>Campylobacterales</taxon>
        <taxon>Arcobacteraceae</taxon>
        <taxon>Poseidonibacter</taxon>
    </lineage>
</organism>
<feature type="domain" description="HPt" evidence="22">
    <location>
        <begin position="797"/>
        <end position="885"/>
    </location>
</feature>
<dbReference type="SUPFAM" id="SSF47384">
    <property type="entry name" value="Homodimeric domain of signal transducing histidine kinase"/>
    <property type="match status" value="1"/>
</dbReference>
<dbReference type="AlphaFoldDB" id="A0A6L4WRS4"/>
<dbReference type="GO" id="GO:0005886">
    <property type="term" value="C:plasma membrane"/>
    <property type="evidence" value="ECO:0007669"/>
    <property type="project" value="UniProtKB-SubCell"/>
</dbReference>
<dbReference type="InterPro" id="IPR036890">
    <property type="entry name" value="HATPase_C_sf"/>
</dbReference>
<evidence type="ECO:0000256" key="4">
    <source>
        <dbReference type="ARBA" id="ARBA00022475"/>
    </source>
</evidence>
<evidence type="ECO:0000256" key="12">
    <source>
        <dbReference type="ARBA" id="ARBA00023012"/>
    </source>
</evidence>
<dbReference type="SMART" id="SM00448">
    <property type="entry name" value="REC"/>
    <property type="match status" value="1"/>
</dbReference>
<dbReference type="Pfam" id="PF02518">
    <property type="entry name" value="HATPase_c"/>
    <property type="match status" value="1"/>
</dbReference>
<keyword evidence="10" id="KW-0067">ATP-binding</keyword>
<keyword evidence="12" id="KW-0902">Two-component regulatory system</keyword>
<evidence type="ECO:0000256" key="13">
    <source>
        <dbReference type="ARBA" id="ARBA00023136"/>
    </source>
</evidence>
<keyword evidence="18" id="KW-0175">Coiled coil</keyword>
<dbReference type="Proteomes" id="UP000461010">
    <property type="component" value="Unassembled WGS sequence"/>
</dbReference>
<evidence type="ECO:0000256" key="10">
    <source>
        <dbReference type="ARBA" id="ARBA00022840"/>
    </source>
</evidence>